<dbReference type="AlphaFoldDB" id="A0AAE1DGA0"/>
<organism evidence="1 2">
    <name type="scientific">Elysia crispata</name>
    <name type="common">lettuce slug</name>
    <dbReference type="NCBI Taxonomy" id="231223"/>
    <lineage>
        <taxon>Eukaryota</taxon>
        <taxon>Metazoa</taxon>
        <taxon>Spiralia</taxon>
        <taxon>Lophotrochozoa</taxon>
        <taxon>Mollusca</taxon>
        <taxon>Gastropoda</taxon>
        <taxon>Heterobranchia</taxon>
        <taxon>Euthyneura</taxon>
        <taxon>Panpulmonata</taxon>
        <taxon>Sacoglossa</taxon>
        <taxon>Placobranchoidea</taxon>
        <taxon>Plakobranchidae</taxon>
        <taxon>Elysia</taxon>
    </lineage>
</organism>
<name>A0AAE1DGA0_9GAST</name>
<protein>
    <submittedName>
        <fullName evidence="1">Uncharacterized protein</fullName>
    </submittedName>
</protein>
<keyword evidence="2" id="KW-1185">Reference proteome</keyword>
<sequence length="215" mass="24345">MHQGSTSGSLYIDTTAERGVQPLQSVGFNRCRAWGGSIAAERGVVQSLQIVRFTNHRAWGSTTAERGVVQSLQIVRFTNHRAWGGSIAADCEVHKSQSVGFHCRAWGSQTTERGVQLLQIVRFTNHRAWGSQTIERWVQPRQRVSFNHRRAWDSNNTKLRFNRAFEIASLKLRLEELESTFLFLISKVCFPLVPTAAVQKRVTRCVFFIALIDAS</sequence>
<evidence type="ECO:0000313" key="1">
    <source>
        <dbReference type="EMBL" id="KAK3769427.1"/>
    </source>
</evidence>
<evidence type="ECO:0000313" key="2">
    <source>
        <dbReference type="Proteomes" id="UP001283361"/>
    </source>
</evidence>
<dbReference type="Proteomes" id="UP001283361">
    <property type="component" value="Unassembled WGS sequence"/>
</dbReference>
<dbReference type="EMBL" id="JAWDGP010003929">
    <property type="protein sequence ID" value="KAK3769427.1"/>
    <property type="molecule type" value="Genomic_DNA"/>
</dbReference>
<gene>
    <name evidence="1" type="ORF">RRG08_067142</name>
</gene>
<proteinExistence type="predicted"/>
<reference evidence="1" key="1">
    <citation type="journal article" date="2023" name="G3 (Bethesda)">
        <title>A reference genome for the long-term kleptoplast-retaining sea slug Elysia crispata morphotype clarki.</title>
        <authorList>
            <person name="Eastman K.E."/>
            <person name="Pendleton A.L."/>
            <person name="Shaikh M.A."/>
            <person name="Suttiyut T."/>
            <person name="Ogas R."/>
            <person name="Tomko P."/>
            <person name="Gavelis G."/>
            <person name="Widhalm J.R."/>
            <person name="Wisecaver J.H."/>
        </authorList>
    </citation>
    <scope>NUCLEOTIDE SEQUENCE</scope>
    <source>
        <strain evidence="1">ECLA1</strain>
    </source>
</reference>
<comment type="caution">
    <text evidence="1">The sequence shown here is derived from an EMBL/GenBank/DDBJ whole genome shotgun (WGS) entry which is preliminary data.</text>
</comment>
<accession>A0AAE1DGA0</accession>